<proteinExistence type="predicted"/>
<dbReference type="OrthoDB" id="9811222at2"/>
<evidence type="ECO:0000256" key="7">
    <source>
        <dbReference type="ARBA" id="ARBA00023136"/>
    </source>
</evidence>
<dbReference type="GO" id="GO:0016763">
    <property type="term" value="F:pentosyltransferase activity"/>
    <property type="evidence" value="ECO:0007669"/>
    <property type="project" value="TreeGrafter"/>
</dbReference>
<gene>
    <name evidence="10" type="ORF">EDE15_2273</name>
</gene>
<evidence type="ECO:0000313" key="11">
    <source>
        <dbReference type="Proteomes" id="UP000269669"/>
    </source>
</evidence>
<dbReference type="EMBL" id="RSDW01000001">
    <property type="protein sequence ID" value="RSL16750.1"/>
    <property type="molecule type" value="Genomic_DNA"/>
</dbReference>
<evidence type="ECO:0000256" key="8">
    <source>
        <dbReference type="SAM" id="Phobius"/>
    </source>
</evidence>
<keyword evidence="3 10" id="KW-0328">Glycosyltransferase</keyword>
<sequence>MPASTHTAVARDIPASERRRSILASGTAIVLYIASIRIILYLFAGPNYGYFRDELYYLACGEHSAWGYVDQPPLIGWIAWLLTHTIGTSLWALRLLPALAGTATVVLAGLLARELGGRRWAMFLASLASLMAPILLALSHLFTMNAFDPLLWTAIAFLIIRIVKADPPASRDRLWIAVGIVIGLTILNKYAVVFWLAGLLVGMALTPLRRSFRTRWFWLGCVIAAIIALPNFLWEWRHNFPFLELMHNVRASGRDILLPPIPYLKAQAEMLGYIAAILVVFALFFFFSKQGRPYRALGWAYLFFLAQMMLLRGKMYYVAPVYPMIFAAGAVWIDRATRRPLWLWSNFWVKPLLALGIFAVAAVYAPTVLPVLSVPQFLAYTHALGIEQQKFEHTAPSLLPQLYSDMFGWEEMAQKVAAYYNTLSPDEQRRTAIFANNYGYAGAIDFFGPRYGLPKSIGGHQSYWLWGPRDYTGESVIVLGEGHEENMQTKCASYTIVGHTNYPLSRPDDWLPIYHCRGFKWNLQEAWPKLKSWR</sequence>
<dbReference type="RefSeq" id="WP_125485317.1">
    <property type="nucleotide sequence ID" value="NZ_RSDW01000001.1"/>
</dbReference>
<evidence type="ECO:0000256" key="1">
    <source>
        <dbReference type="ARBA" id="ARBA00004651"/>
    </source>
</evidence>
<feature type="transmembrane region" description="Helical" evidence="8">
    <location>
        <begin position="21"/>
        <end position="44"/>
    </location>
</feature>
<keyword evidence="5 8" id="KW-0812">Transmembrane</keyword>
<feature type="transmembrane region" description="Helical" evidence="8">
    <location>
        <begin position="347"/>
        <end position="365"/>
    </location>
</feature>
<feature type="transmembrane region" description="Helical" evidence="8">
    <location>
        <begin position="294"/>
        <end position="311"/>
    </location>
</feature>
<evidence type="ECO:0000256" key="5">
    <source>
        <dbReference type="ARBA" id="ARBA00022692"/>
    </source>
</evidence>
<feature type="transmembrane region" description="Helical" evidence="8">
    <location>
        <begin position="270"/>
        <end position="287"/>
    </location>
</feature>
<keyword evidence="11" id="KW-1185">Reference proteome</keyword>
<feature type="transmembrane region" description="Helical" evidence="8">
    <location>
        <begin position="317"/>
        <end position="335"/>
    </location>
</feature>
<dbReference type="Pfam" id="PF13231">
    <property type="entry name" value="PMT_2"/>
    <property type="match status" value="1"/>
</dbReference>
<feature type="transmembrane region" description="Helical" evidence="8">
    <location>
        <begin position="216"/>
        <end position="234"/>
    </location>
</feature>
<feature type="transmembrane region" description="Helical" evidence="8">
    <location>
        <begin position="123"/>
        <end position="142"/>
    </location>
</feature>
<keyword evidence="7 8" id="KW-0472">Membrane</keyword>
<feature type="transmembrane region" description="Helical" evidence="8">
    <location>
        <begin position="91"/>
        <end position="111"/>
    </location>
</feature>
<evidence type="ECO:0000256" key="6">
    <source>
        <dbReference type="ARBA" id="ARBA00022989"/>
    </source>
</evidence>
<dbReference type="PANTHER" id="PTHR33908">
    <property type="entry name" value="MANNOSYLTRANSFERASE YKCB-RELATED"/>
    <property type="match status" value="1"/>
</dbReference>
<evidence type="ECO:0000256" key="4">
    <source>
        <dbReference type="ARBA" id="ARBA00022679"/>
    </source>
</evidence>
<dbReference type="InterPro" id="IPR038731">
    <property type="entry name" value="RgtA/B/C-like"/>
</dbReference>
<feature type="transmembrane region" description="Helical" evidence="8">
    <location>
        <begin position="174"/>
        <end position="204"/>
    </location>
</feature>
<evidence type="ECO:0000313" key="10">
    <source>
        <dbReference type="EMBL" id="RSL16750.1"/>
    </source>
</evidence>
<organism evidence="10 11">
    <name type="scientific">Edaphobacter aggregans</name>
    <dbReference type="NCBI Taxonomy" id="570835"/>
    <lineage>
        <taxon>Bacteria</taxon>
        <taxon>Pseudomonadati</taxon>
        <taxon>Acidobacteriota</taxon>
        <taxon>Terriglobia</taxon>
        <taxon>Terriglobales</taxon>
        <taxon>Acidobacteriaceae</taxon>
        <taxon>Edaphobacter</taxon>
    </lineage>
</organism>
<comment type="caution">
    <text evidence="10">The sequence shown here is derived from an EMBL/GenBank/DDBJ whole genome shotgun (WGS) entry which is preliminary data.</text>
</comment>
<dbReference type="InterPro" id="IPR050297">
    <property type="entry name" value="LipidA_mod_glycosyltrf_83"/>
</dbReference>
<evidence type="ECO:0000259" key="9">
    <source>
        <dbReference type="Pfam" id="PF13231"/>
    </source>
</evidence>
<feature type="domain" description="Glycosyltransferase RgtA/B/C/D-like" evidence="9">
    <location>
        <begin position="70"/>
        <end position="234"/>
    </location>
</feature>
<dbReference type="Proteomes" id="UP000269669">
    <property type="component" value="Unassembled WGS sequence"/>
</dbReference>
<dbReference type="GO" id="GO:0009103">
    <property type="term" value="P:lipopolysaccharide biosynthetic process"/>
    <property type="evidence" value="ECO:0007669"/>
    <property type="project" value="UniProtKB-ARBA"/>
</dbReference>
<comment type="subcellular location">
    <subcellularLocation>
        <location evidence="1">Cell membrane</location>
        <topology evidence="1">Multi-pass membrane protein</topology>
    </subcellularLocation>
</comment>
<keyword evidence="2" id="KW-1003">Cell membrane</keyword>
<keyword evidence="4 10" id="KW-0808">Transferase</keyword>
<dbReference type="AlphaFoldDB" id="A0A428MIQ0"/>
<dbReference type="GO" id="GO:0005886">
    <property type="term" value="C:plasma membrane"/>
    <property type="evidence" value="ECO:0007669"/>
    <property type="project" value="UniProtKB-SubCell"/>
</dbReference>
<evidence type="ECO:0000256" key="3">
    <source>
        <dbReference type="ARBA" id="ARBA00022676"/>
    </source>
</evidence>
<keyword evidence="6 8" id="KW-1133">Transmembrane helix</keyword>
<evidence type="ECO:0000256" key="2">
    <source>
        <dbReference type="ARBA" id="ARBA00022475"/>
    </source>
</evidence>
<reference evidence="10 11" key="1">
    <citation type="submission" date="2018-12" db="EMBL/GenBank/DDBJ databases">
        <title>Sequencing of bacterial isolates from soil warming experiment in Harvard Forest, Massachusetts, USA.</title>
        <authorList>
            <person name="Deangelis K."/>
        </authorList>
    </citation>
    <scope>NUCLEOTIDE SEQUENCE [LARGE SCALE GENOMIC DNA]</scope>
    <source>
        <strain evidence="10 11">EB153</strain>
    </source>
</reference>
<name>A0A428MIQ0_9BACT</name>
<accession>A0A428MIQ0</accession>
<protein>
    <submittedName>
        <fullName evidence="10">Dolichyl-phosphate-mannose-protein mannosyltransferase</fullName>
    </submittedName>
</protein>
<dbReference type="PANTHER" id="PTHR33908:SF11">
    <property type="entry name" value="MEMBRANE PROTEIN"/>
    <property type="match status" value="1"/>
</dbReference>